<dbReference type="NCBIfam" id="TIGR01512">
    <property type="entry name" value="ATPase-IB2_Cd"/>
    <property type="match status" value="1"/>
</dbReference>
<name>A0A1F7SCH1_9BACT</name>
<dbReference type="CDD" id="cd02079">
    <property type="entry name" value="P-type_ATPase_HM"/>
    <property type="match status" value="1"/>
</dbReference>
<dbReference type="GO" id="GO:0046872">
    <property type="term" value="F:metal ion binding"/>
    <property type="evidence" value="ECO:0007669"/>
    <property type="project" value="UniProtKB-KW"/>
</dbReference>
<comment type="subcellular location">
    <subcellularLocation>
        <location evidence="8">Cell membrane</location>
    </subcellularLocation>
    <subcellularLocation>
        <location evidence="1">Membrane</location>
    </subcellularLocation>
</comment>
<evidence type="ECO:0000256" key="2">
    <source>
        <dbReference type="ARBA" id="ARBA00006024"/>
    </source>
</evidence>
<keyword evidence="5" id="KW-1278">Translocase</keyword>
<dbReference type="Gene3D" id="3.40.50.1000">
    <property type="entry name" value="HAD superfamily/HAD-like"/>
    <property type="match status" value="1"/>
</dbReference>
<dbReference type="PRINTS" id="PR00119">
    <property type="entry name" value="CATATPASE"/>
</dbReference>
<dbReference type="NCBIfam" id="TIGR01494">
    <property type="entry name" value="ATPase_P-type"/>
    <property type="match status" value="1"/>
</dbReference>
<keyword evidence="6 8" id="KW-1133">Transmembrane helix</keyword>
<dbReference type="PRINTS" id="PR00941">
    <property type="entry name" value="CDATPASE"/>
</dbReference>
<evidence type="ECO:0000256" key="4">
    <source>
        <dbReference type="ARBA" id="ARBA00022723"/>
    </source>
</evidence>
<dbReference type="PANTHER" id="PTHR48085:SF5">
    <property type="entry name" value="CADMIUM_ZINC-TRANSPORTING ATPASE HMA4-RELATED"/>
    <property type="match status" value="1"/>
</dbReference>
<dbReference type="EMBL" id="MGDI01000042">
    <property type="protein sequence ID" value="OGL51469.1"/>
    <property type="molecule type" value="Genomic_DNA"/>
</dbReference>
<evidence type="ECO:0000313" key="11">
    <source>
        <dbReference type="Proteomes" id="UP000178082"/>
    </source>
</evidence>
<feature type="transmembrane region" description="Helical" evidence="8">
    <location>
        <begin position="26"/>
        <end position="43"/>
    </location>
</feature>
<dbReference type="InterPro" id="IPR023298">
    <property type="entry name" value="ATPase_P-typ_TM_dom_sf"/>
</dbReference>
<dbReference type="InterPro" id="IPR008250">
    <property type="entry name" value="ATPase_P-typ_transduc_dom_A_sf"/>
</dbReference>
<dbReference type="STRING" id="1817883.A3G31_06225"/>
<dbReference type="InterPro" id="IPR051014">
    <property type="entry name" value="Cation_Transport_ATPase_IB"/>
</dbReference>
<feature type="transmembrane region" description="Helical" evidence="8">
    <location>
        <begin position="585"/>
        <end position="604"/>
    </location>
</feature>
<dbReference type="AlphaFoldDB" id="A0A1F7SCH1"/>
<keyword evidence="8" id="KW-0067">ATP-binding</keyword>
<dbReference type="InterPro" id="IPR044492">
    <property type="entry name" value="P_typ_ATPase_HD_dom"/>
</dbReference>
<evidence type="ECO:0000313" key="10">
    <source>
        <dbReference type="EMBL" id="OGL51469.1"/>
    </source>
</evidence>
<dbReference type="SFLD" id="SFLDF00027">
    <property type="entry name" value="p-type_atpase"/>
    <property type="match status" value="1"/>
</dbReference>
<keyword evidence="4 8" id="KW-0479">Metal-binding</keyword>
<dbReference type="PANTHER" id="PTHR48085">
    <property type="entry name" value="CADMIUM/ZINC-TRANSPORTING ATPASE HMA2-RELATED"/>
    <property type="match status" value="1"/>
</dbReference>
<evidence type="ECO:0000259" key="9">
    <source>
        <dbReference type="Pfam" id="PF00122"/>
    </source>
</evidence>
<dbReference type="GO" id="GO:0016887">
    <property type="term" value="F:ATP hydrolysis activity"/>
    <property type="evidence" value="ECO:0007669"/>
    <property type="project" value="InterPro"/>
</dbReference>
<dbReference type="InterPro" id="IPR023299">
    <property type="entry name" value="ATPase_P-typ_cyto_dom_N"/>
</dbReference>
<dbReference type="InterPro" id="IPR059000">
    <property type="entry name" value="ATPase_P-type_domA"/>
</dbReference>
<protein>
    <recommendedName>
        <fullName evidence="9">P-type ATPase A domain-containing protein</fullName>
    </recommendedName>
</protein>
<feature type="transmembrane region" description="Helical" evidence="8">
    <location>
        <begin position="248"/>
        <end position="267"/>
    </location>
</feature>
<dbReference type="InterPro" id="IPR023214">
    <property type="entry name" value="HAD_sf"/>
</dbReference>
<feature type="domain" description="P-type ATPase A" evidence="9">
    <location>
        <begin position="131"/>
        <end position="232"/>
    </location>
</feature>
<dbReference type="GO" id="GO:0005886">
    <property type="term" value="C:plasma membrane"/>
    <property type="evidence" value="ECO:0007669"/>
    <property type="project" value="UniProtKB-SubCell"/>
</dbReference>
<dbReference type="PROSITE" id="PS00154">
    <property type="entry name" value="ATPASE_E1_E2"/>
    <property type="match status" value="1"/>
</dbReference>
<evidence type="ECO:0000256" key="5">
    <source>
        <dbReference type="ARBA" id="ARBA00022967"/>
    </source>
</evidence>
<comment type="caution">
    <text evidence="10">The sequence shown here is derived from an EMBL/GenBank/DDBJ whole genome shotgun (WGS) entry which is preliminary data.</text>
</comment>
<dbReference type="SUPFAM" id="SSF56784">
    <property type="entry name" value="HAD-like"/>
    <property type="match status" value="1"/>
</dbReference>
<gene>
    <name evidence="10" type="ORF">A3G31_06225</name>
</gene>
<dbReference type="InterPro" id="IPR036412">
    <property type="entry name" value="HAD-like_sf"/>
</dbReference>
<keyword evidence="8" id="KW-1003">Cell membrane</keyword>
<evidence type="ECO:0000256" key="7">
    <source>
        <dbReference type="ARBA" id="ARBA00023136"/>
    </source>
</evidence>
<dbReference type="SUPFAM" id="SSF81665">
    <property type="entry name" value="Calcium ATPase, transmembrane domain M"/>
    <property type="match status" value="1"/>
</dbReference>
<feature type="transmembrane region" description="Helical" evidence="8">
    <location>
        <begin position="273"/>
        <end position="298"/>
    </location>
</feature>
<dbReference type="Proteomes" id="UP000178082">
    <property type="component" value="Unassembled WGS sequence"/>
</dbReference>
<dbReference type="SFLD" id="SFLDG00002">
    <property type="entry name" value="C1.7:_P-type_atpase_like"/>
    <property type="match status" value="1"/>
</dbReference>
<proteinExistence type="inferred from homology"/>
<dbReference type="GO" id="GO:0005524">
    <property type="term" value="F:ATP binding"/>
    <property type="evidence" value="ECO:0007669"/>
    <property type="project" value="UniProtKB-UniRule"/>
</dbReference>
<dbReference type="SUPFAM" id="SSF81653">
    <property type="entry name" value="Calcium ATPase, transduction domain A"/>
    <property type="match status" value="1"/>
</dbReference>
<accession>A0A1F7SCH1</accession>
<keyword evidence="7 8" id="KW-0472">Membrane</keyword>
<sequence length="634" mass="66945">MAASSHSRENKSHRGLEEAVKRWEDFLSPVLSVIFIIASWISGSDKTTFGINLSFVAIVLSGYPIVKNAIISTIENRKLNAEVLVACALFASIRVGEYLAGAIVVLMMNVGELLEDITIARTGQAIRKLMELSPETATVIRGREEAVVDIDEVVVGDLVVVKPGERIPVDGIIDVGEGEVDQASITGESMAVYKKMGDEVFGGTINRAGVLIIKTTKIGKDTTLSKIIELVKKAQASKPPIERIADRFSTWFTPSMLTLAIMVYLLTGSVLRAVTVLVVACPCALVIATPTAVVAGIGNAARKGILIKGGATLEAMGKLSAFVFDKTGTLTYGTPEVKNIKGFNSASESEVLEIAATAEKYSEHSLGGAILKKAGQSGISVPSPEKTRAIVGKGVEAMAFGERILVGNTRLYEEMGVDIPDEANEFINRELDDGKTSVLVSRDNRIIGGISIADKIKEEVFQTVKDIRSLGIKKVILLTGDNKKAAEATARGAGFDEIVADLLPEGKVDYIKKLKDSGERVAMVGDGINDAPALAMADVGIAMGAIGTDAAIEAAHIALVSDDIAKVTEGIALSRKTVQIIKQSLAISIAINAFALLLASFGTIGPVAGAVVHNIGSLVVVGNSSRLIGYKYKD</sequence>
<reference evidence="10 11" key="1">
    <citation type="journal article" date="2016" name="Nat. Commun.">
        <title>Thousands of microbial genomes shed light on interconnected biogeochemical processes in an aquifer system.</title>
        <authorList>
            <person name="Anantharaman K."/>
            <person name="Brown C.T."/>
            <person name="Hug L.A."/>
            <person name="Sharon I."/>
            <person name="Castelle C.J."/>
            <person name="Probst A.J."/>
            <person name="Thomas B.C."/>
            <person name="Singh A."/>
            <person name="Wilkins M.J."/>
            <person name="Karaoz U."/>
            <person name="Brodie E.L."/>
            <person name="Williams K.H."/>
            <person name="Hubbard S.S."/>
            <person name="Banfield J.F."/>
        </authorList>
    </citation>
    <scope>NUCLEOTIDE SEQUENCE [LARGE SCALE GENOMIC DNA]</scope>
</reference>
<dbReference type="NCBIfam" id="TIGR01525">
    <property type="entry name" value="ATPase-IB_hvy"/>
    <property type="match status" value="1"/>
</dbReference>
<evidence type="ECO:0000256" key="8">
    <source>
        <dbReference type="RuleBase" id="RU362081"/>
    </source>
</evidence>
<feature type="transmembrane region" description="Helical" evidence="8">
    <location>
        <begin position="49"/>
        <end position="66"/>
    </location>
</feature>
<dbReference type="GO" id="GO:0019829">
    <property type="term" value="F:ATPase-coupled monoatomic cation transmembrane transporter activity"/>
    <property type="evidence" value="ECO:0007669"/>
    <property type="project" value="InterPro"/>
</dbReference>
<dbReference type="Gene3D" id="3.40.1110.10">
    <property type="entry name" value="Calcium-transporting ATPase, cytoplasmic domain N"/>
    <property type="match status" value="1"/>
</dbReference>
<keyword evidence="3 8" id="KW-0812">Transmembrane</keyword>
<dbReference type="Pfam" id="PF00122">
    <property type="entry name" value="E1-E2_ATPase"/>
    <property type="match status" value="1"/>
</dbReference>
<comment type="similarity">
    <text evidence="2 8">Belongs to the cation transport ATPase (P-type) (TC 3.A.3) family. Type IB subfamily.</text>
</comment>
<keyword evidence="8" id="KW-0547">Nucleotide-binding</keyword>
<organism evidence="10 11">
    <name type="scientific">Candidatus Schekmanbacteria bacterium RIFCSPLOWO2_12_FULL_38_15</name>
    <dbReference type="NCBI Taxonomy" id="1817883"/>
    <lineage>
        <taxon>Bacteria</taxon>
        <taxon>Candidatus Schekmaniibacteriota</taxon>
    </lineage>
</organism>
<dbReference type="Gene3D" id="2.70.150.10">
    <property type="entry name" value="Calcium-transporting ATPase, cytoplasmic transduction domain A"/>
    <property type="match status" value="1"/>
</dbReference>
<evidence type="ECO:0000256" key="1">
    <source>
        <dbReference type="ARBA" id="ARBA00004370"/>
    </source>
</evidence>
<dbReference type="NCBIfam" id="TIGR01511">
    <property type="entry name" value="ATPase-IB1_Cu"/>
    <property type="match status" value="1"/>
</dbReference>
<dbReference type="FunFam" id="2.70.150.10:FF:000002">
    <property type="entry name" value="Copper-transporting ATPase 1, putative"/>
    <property type="match status" value="1"/>
</dbReference>
<dbReference type="InterPro" id="IPR018303">
    <property type="entry name" value="ATPase_P-typ_P_site"/>
</dbReference>
<dbReference type="InterPro" id="IPR001757">
    <property type="entry name" value="P_typ_ATPase"/>
</dbReference>
<dbReference type="InterPro" id="IPR027256">
    <property type="entry name" value="P-typ_ATPase_IB"/>
</dbReference>
<dbReference type="Pfam" id="PF00702">
    <property type="entry name" value="Hydrolase"/>
    <property type="match status" value="1"/>
</dbReference>
<dbReference type="SFLD" id="SFLDS00003">
    <property type="entry name" value="Haloacid_Dehalogenase"/>
    <property type="match status" value="1"/>
</dbReference>
<evidence type="ECO:0000256" key="6">
    <source>
        <dbReference type="ARBA" id="ARBA00022989"/>
    </source>
</evidence>
<evidence type="ECO:0000256" key="3">
    <source>
        <dbReference type="ARBA" id="ARBA00022692"/>
    </source>
</evidence>